<keyword evidence="8" id="KW-1015">Disulfide bond</keyword>
<keyword evidence="4" id="KW-0874">Quinone</keyword>
<dbReference type="GO" id="GO:0016491">
    <property type="term" value="F:oxidoreductase activity"/>
    <property type="evidence" value="ECO:0007669"/>
    <property type="project" value="UniProtKB-KW"/>
</dbReference>
<comment type="similarity">
    <text evidence="2">Belongs to the VKOR family.</text>
</comment>
<feature type="transmembrane region" description="Helical" evidence="10">
    <location>
        <begin position="205"/>
        <end position="229"/>
    </location>
</feature>
<accession>A0A6H9WSA2</accession>
<feature type="domain" description="Vitamin K epoxide reductase" evidence="11">
    <location>
        <begin position="44"/>
        <end position="185"/>
    </location>
</feature>
<evidence type="ECO:0000256" key="1">
    <source>
        <dbReference type="ARBA" id="ARBA00004141"/>
    </source>
</evidence>
<comment type="subcellular location">
    <subcellularLocation>
        <location evidence="1">Membrane</location>
        <topology evidence="1">Multi-pass membrane protein</topology>
    </subcellularLocation>
</comment>
<keyword evidence="7 10" id="KW-0472">Membrane</keyword>
<evidence type="ECO:0000259" key="11">
    <source>
        <dbReference type="SMART" id="SM00756"/>
    </source>
</evidence>
<feature type="transmembrane region" description="Helical" evidence="10">
    <location>
        <begin position="104"/>
        <end position="126"/>
    </location>
</feature>
<evidence type="ECO:0000256" key="10">
    <source>
        <dbReference type="SAM" id="Phobius"/>
    </source>
</evidence>
<keyword evidence="3 10" id="KW-0812">Transmembrane</keyword>
<dbReference type="Gene3D" id="1.20.1440.130">
    <property type="entry name" value="VKOR domain"/>
    <property type="match status" value="1"/>
</dbReference>
<dbReference type="Proteomes" id="UP000431744">
    <property type="component" value="Unassembled WGS sequence"/>
</dbReference>
<proteinExistence type="inferred from homology"/>
<gene>
    <name evidence="12" type="ORF">F8O04_02685</name>
</gene>
<dbReference type="CDD" id="cd12922">
    <property type="entry name" value="VKOR_5"/>
    <property type="match status" value="1"/>
</dbReference>
<keyword evidence="9" id="KW-0676">Redox-active center</keyword>
<organism evidence="12 13">
    <name type="scientific">Pseudoclavibacter endophyticus</name>
    <dbReference type="NCBI Taxonomy" id="1778590"/>
    <lineage>
        <taxon>Bacteria</taxon>
        <taxon>Bacillati</taxon>
        <taxon>Actinomycetota</taxon>
        <taxon>Actinomycetes</taxon>
        <taxon>Micrococcales</taxon>
        <taxon>Microbacteriaceae</taxon>
        <taxon>Pseudoclavibacter</taxon>
    </lineage>
</organism>
<dbReference type="InterPro" id="IPR012932">
    <property type="entry name" value="VKOR"/>
</dbReference>
<evidence type="ECO:0000313" key="12">
    <source>
        <dbReference type="EMBL" id="KAB1649204.1"/>
    </source>
</evidence>
<evidence type="ECO:0000256" key="5">
    <source>
        <dbReference type="ARBA" id="ARBA00022989"/>
    </source>
</evidence>
<dbReference type="GO" id="GO:0016020">
    <property type="term" value="C:membrane"/>
    <property type="evidence" value="ECO:0007669"/>
    <property type="project" value="UniProtKB-SubCell"/>
</dbReference>
<keyword evidence="13" id="KW-1185">Reference proteome</keyword>
<evidence type="ECO:0000256" key="6">
    <source>
        <dbReference type="ARBA" id="ARBA00023002"/>
    </source>
</evidence>
<evidence type="ECO:0000256" key="7">
    <source>
        <dbReference type="ARBA" id="ARBA00023136"/>
    </source>
</evidence>
<evidence type="ECO:0000256" key="3">
    <source>
        <dbReference type="ARBA" id="ARBA00022692"/>
    </source>
</evidence>
<name>A0A6H9WSA2_9MICO</name>
<comment type="caution">
    <text evidence="12">The sequence shown here is derived from an EMBL/GenBank/DDBJ whole genome shotgun (WGS) entry which is preliminary data.</text>
</comment>
<reference evidence="12 13" key="1">
    <citation type="submission" date="2019-09" db="EMBL/GenBank/DDBJ databases">
        <title>Phylogeny of genus Pseudoclavibacter and closely related genus.</title>
        <authorList>
            <person name="Li Y."/>
        </authorList>
    </citation>
    <scope>NUCLEOTIDE SEQUENCE [LARGE SCALE GENOMIC DNA]</scope>
    <source>
        <strain evidence="12 13">EGI 60007</strain>
    </source>
</reference>
<evidence type="ECO:0000313" key="13">
    <source>
        <dbReference type="Proteomes" id="UP000431744"/>
    </source>
</evidence>
<dbReference type="SMART" id="SM00756">
    <property type="entry name" value="VKc"/>
    <property type="match status" value="1"/>
</dbReference>
<dbReference type="InterPro" id="IPR038354">
    <property type="entry name" value="VKOR_sf"/>
</dbReference>
<sequence>MAASVADTGRPGVAGVDELDDDADLAGQSGDGADDGLPWLIRDGRNLAWALLVFGGVGLLASFFLTIEYLHRLREPTAALVCDINVFMTCGPAMSSWAGSILGFPNIIIGLVAFGVTVTIAMGLFARARFARWFWVGFQVGLIGGAVLITFLQWYSGYELARLCLWCMIIWAATIPLVALTTIFNLAQGNLGPGAVRAGRALAPWAVTVVIIWYLAVAGFVVAGMWNVIALSLI</sequence>
<keyword evidence="5 10" id="KW-1133">Transmembrane helix</keyword>
<dbReference type="EMBL" id="WBJY01000001">
    <property type="protein sequence ID" value="KAB1649204.1"/>
    <property type="molecule type" value="Genomic_DNA"/>
</dbReference>
<dbReference type="GO" id="GO:0048038">
    <property type="term" value="F:quinone binding"/>
    <property type="evidence" value="ECO:0007669"/>
    <property type="project" value="UniProtKB-KW"/>
</dbReference>
<evidence type="ECO:0000256" key="9">
    <source>
        <dbReference type="ARBA" id="ARBA00023284"/>
    </source>
</evidence>
<feature type="transmembrane region" description="Helical" evidence="10">
    <location>
        <begin position="133"/>
        <end position="154"/>
    </location>
</feature>
<evidence type="ECO:0000256" key="4">
    <source>
        <dbReference type="ARBA" id="ARBA00022719"/>
    </source>
</evidence>
<dbReference type="OrthoDB" id="9783799at2"/>
<keyword evidence="6" id="KW-0560">Oxidoreductase</keyword>
<dbReference type="Pfam" id="PF07884">
    <property type="entry name" value="VKOR"/>
    <property type="match status" value="1"/>
</dbReference>
<dbReference type="AlphaFoldDB" id="A0A6H9WSA2"/>
<protein>
    <submittedName>
        <fullName evidence="12">Vitamin K epoxide reductase family protein</fullName>
    </submittedName>
</protein>
<feature type="transmembrane region" description="Helical" evidence="10">
    <location>
        <begin position="160"/>
        <end position="184"/>
    </location>
</feature>
<feature type="transmembrane region" description="Helical" evidence="10">
    <location>
        <begin position="47"/>
        <end position="66"/>
    </location>
</feature>
<dbReference type="InterPro" id="IPR041714">
    <property type="entry name" value="VKOR_Actinobacteria"/>
</dbReference>
<evidence type="ECO:0000256" key="2">
    <source>
        <dbReference type="ARBA" id="ARBA00006214"/>
    </source>
</evidence>
<evidence type="ECO:0000256" key="8">
    <source>
        <dbReference type="ARBA" id="ARBA00023157"/>
    </source>
</evidence>